<reference evidence="2" key="1">
    <citation type="submission" date="2023-03" db="EMBL/GenBank/DDBJ databases">
        <title>Andean soil-derived lignocellulolytic bacterial consortium as a source of novel taxa and putative plastic-active enzymes.</title>
        <authorList>
            <person name="Diaz-Garcia L."/>
            <person name="Chuvochina M."/>
            <person name="Feuerriegel G."/>
            <person name="Bunk B."/>
            <person name="Sproer C."/>
            <person name="Streit W.R."/>
            <person name="Rodriguez L.M."/>
            <person name="Overmann J."/>
            <person name="Jimenez D.J."/>
        </authorList>
    </citation>
    <scope>NUCLEOTIDE SEQUENCE</scope>
    <source>
        <strain evidence="2">MAG 3858</strain>
    </source>
</reference>
<gene>
    <name evidence="2" type="ORF">P0Y49_04715</name>
</gene>
<feature type="region of interest" description="Disordered" evidence="1">
    <location>
        <begin position="327"/>
        <end position="355"/>
    </location>
</feature>
<evidence type="ECO:0000313" key="3">
    <source>
        <dbReference type="Proteomes" id="UP001214530"/>
    </source>
</evidence>
<feature type="compositionally biased region" description="Basic and acidic residues" evidence="1">
    <location>
        <begin position="327"/>
        <end position="346"/>
    </location>
</feature>
<sequence>MEHKVNRAKALWEHWELREKELGKIGEMTDEHAVDITRQKYDFLREGVYRLSENPLGHETTYREMIRVICDKMQKQLYPNRILRMLHQLKVAVLDRPSHLKAHLELASDNISKLKKAFESRGLEVFANKLDYYLDFERDKISIPVAGQLDAHRTVTLIQDLQKNGKGQYELMGMDASIYGSADPMYDVSIRIDWEFNLNRVQIGNLLQERAVYLYPDKHSGLPKDQWLQVARGHDYGEFRLNVYGSEYGYDLISKLDQLAADTGIYRVMAADVIKQLNDGWQVKLSGRHPADQPVFIEASPGTRGIVIRDIDQKVIGVNEMFLGTKKAEEKERGNSVSKDQSKDNQQDQSLGLGS</sequence>
<protein>
    <submittedName>
        <fullName evidence="2">Uncharacterized protein</fullName>
    </submittedName>
</protein>
<proteinExistence type="predicted"/>
<evidence type="ECO:0000256" key="1">
    <source>
        <dbReference type="SAM" id="MobiDB-lite"/>
    </source>
</evidence>
<dbReference type="EMBL" id="CP119313">
    <property type="protein sequence ID" value="WEK20439.1"/>
    <property type="molecule type" value="Genomic_DNA"/>
</dbReference>
<evidence type="ECO:0000313" key="2">
    <source>
        <dbReference type="EMBL" id="WEK20439.1"/>
    </source>
</evidence>
<name>A0AAJ5W9K8_9SPHI</name>
<accession>A0AAJ5W9K8</accession>
<dbReference type="Proteomes" id="UP001214530">
    <property type="component" value="Chromosome"/>
</dbReference>
<dbReference type="AlphaFoldDB" id="A0AAJ5W9K8"/>
<organism evidence="2 3">
    <name type="scientific">Candidatus Pedobacter colombiensis</name>
    <dbReference type="NCBI Taxonomy" id="3121371"/>
    <lineage>
        <taxon>Bacteria</taxon>
        <taxon>Pseudomonadati</taxon>
        <taxon>Bacteroidota</taxon>
        <taxon>Sphingobacteriia</taxon>
        <taxon>Sphingobacteriales</taxon>
        <taxon>Sphingobacteriaceae</taxon>
        <taxon>Pedobacter</taxon>
    </lineage>
</organism>